<keyword evidence="5 10" id="KW-0472">Membrane</keyword>
<evidence type="ECO:0000256" key="8">
    <source>
        <dbReference type="ARBA" id="ARBA00035585"/>
    </source>
</evidence>
<keyword evidence="10" id="KW-0479">Metal-binding</keyword>
<keyword evidence="6 10" id="KW-0407">Ion channel</keyword>
<feature type="transmembrane region" description="Helical" evidence="10">
    <location>
        <begin position="88"/>
        <end position="111"/>
    </location>
</feature>
<dbReference type="Proteomes" id="UP001168620">
    <property type="component" value="Unassembled WGS sequence"/>
</dbReference>
<evidence type="ECO:0000256" key="6">
    <source>
        <dbReference type="ARBA" id="ARBA00023303"/>
    </source>
</evidence>
<evidence type="ECO:0000256" key="10">
    <source>
        <dbReference type="HAMAP-Rule" id="MF_00454"/>
    </source>
</evidence>
<evidence type="ECO:0000256" key="2">
    <source>
        <dbReference type="ARBA" id="ARBA00022475"/>
    </source>
</evidence>
<keyword evidence="4 10" id="KW-1133">Transmembrane helix</keyword>
<accession>A0ABT8FIV4</accession>
<evidence type="ECO:0000313" key="12">
    <source>
        <dbReference type="Proteomes" id="UP001168620"/>
    </source>
</evidence>
<protein>
    <recommendedName>
        <fullName evidence="10">Fluoride-specific ion channel FluC</fullName>
    </recommendedName>
</protein>
<comment type="catalytic activity">
    <reaction evidence="8">
        <text>fluoride(in) = fluoride(out)</text>
        <dbReference type="Rhea" id="RHEA:76159"/>
        <dbReference type="ChEBI" id="CHEBI:17051"/>
    </reaction>
    <physiologicalReaction direction="left-to-right" evidence="8">
        <dbReference type="Rhea" id="RHEA:76160"/>
    </physiologicalReaction>
</comment>
<keyword evidence="2 10" id="KW-1003">Cell membrane</keyword>
<feature type="transmembrane region" description="Helical" evidence="10">
    <location>
        <begin position="34"/>
        <end position="51"/>
    </location>
</feature>
<dbReference type="InterPro" id="IPR003691">
    <property type="entry name" value="FluC"/>
</dbReference>
<evidence type="ECO:0000256" key="5">
    <source>
        <dbReference type="ARBA" id="ARBA00023136"/>
    </source>
</evidence>
<dbReference type="Pfam" id="PF02537">
    <property type="entry name" value="CRCB"/>
    <property type="match status" value="1"/>
</dbReference>
<evidence type="ECO:0000256" key="9">
    <source>
        <dbReference type="ARBA" id="ARBA00049940"/>
    </source>
</evidence>
<feature type="binding site" evidence="10">
    <location>
        <position position="71"/>
    </location>
    <ligand>
        <name>Na(+)</name>
        <dbReference type="ChEBI" id="CHEBI:29101"/>
        <note>structural</note>
    </ligand>
</feature>
<feature type="transmembrane region" description="Helical" evidence="10">
    <location>
        <begin position="58"/>
        <end position="76"/>
    </location>
</feature>
<evidence type="ECO:0000256" key="7">
    <source>
        <dbReference type="ARBA" id="ARBA00035120"/>
    </source>
</evidence>
<keyword evidence="12" id="KW-1185">Reference proteome</keyword>
<evidence type="ECO:0000256" key="4">
    <source>
        <dbReference type="ARBA" id="ARBA00022989"/>
    </source>
</evidence>
<evidence type="ECO:0000256" key="1">
    <source>
        <dbReference type="ARBA" id="ARBA00004651"/>
    </source>
</evidence>
<comment type="function">
    <text evidence="9 10">Fluoride-specific ion channel. Important for reducing fluoride concentration in the cell, thus reducing its toxicity.</text>
</comment>
<comment type="caution">
    <text evidence="11">The sequence shown here is derived from an EMBL/GenBank/DDBJ whole genome shotgun (WGS) entry which is preliminary data.</text>
</comment>
<dbReference type="PANTHER" id="PTHR28259:SF1">
    <property type="entry name" value="FLUORIDE EXPORT PROTEIN 1-RELATED"/>
    <property type="match status" value="1"/>
</dbReference>
<comment type="activity regulation">
    <text evidence="10">Na(+) is not transported, but it plays an essential structural role and its presence is essential for fluoride channel function.</text>
</comment>
<gene>
    <name evidence="10" type="primary">fluC</name>
    <name evidence="10" type="synonym">crcB</name>
    <name evidence="11" type="ORF">QWY28_15975</name>
</gene>
<keyword evidence="10" id="KW-0813">Transport</keyword>
<dbReference type="EMBL" id="JAUHJQ010000007">
    <property type="protein sequence ID" value="MDN4174459.1"/>
    <property type="molecule type" value="Genomic_DNA"/>
</dbReference>
<dbReference type="HAMAP" id="MF_00454">
    <property type="entry name" value="FluC"/>
    <property type="match status" value="1"/>
</dbReference>
<dbReference type="PANTHER" id="PTHR28259">
    <property type="entry name" value="FLUORIDE EXPORT PROTEIN 1-RELATED"/>
    <property type="match status" value="1"/>
</dbReference>
<comment type="similarity">
    <text evidence="7 10">Belongs to the fluoride channel Fluc/FEX (TC 1.A.43) family.</text>
</comment>
<reference evidence="11" key="1">
    <citation type="submission" date="2023-06" db="EMBL/GenBank/DDBJ databases">
        <title>Draft genome sequence of Nocardioides sp. SOB77.</title>
        <authorList>
            <person name="Zhang G."/>
        </authorList>
    </citation>
    <scope>NUCLEOTIDE SEQUENCE</scope>
    <source>
        <strain evidence="11">SOB77</strain>
    </source>
</reference>
<keyword evidence="10" id="KW-0915">Sodium</keyword>
<feature type="binding site" evidence="10">
    <location>
        <position position="68"/>
    </location>
    <ligand>
        <name>Na(+)</name>
        <dbReference type="ChEBI" id="CHEBI:29101"/>
        <note>structural</note>
    </ligand>
</feature>
<comment type="subcellular location">
    <subcellularLocation>
        <location evidence="1 10">Cell membrane</location>
        <topology evidence="1 10">Multi-pass membrane protein</topology>
    </subcellularLocation>
</comment>
<dbReference type="RefSeq" id="WP_300953557.1">
    <property type="nucleotide sequence ID" value="NZ_JAUHJQ010000007.1"/>
</dbReference>
<sequence length="113" mass="11094">MTGVTVLLVAVGGALGSALRYVAASVLDARWPRGTLAVNLAGSALLGLLVARGPGDAAYALVGVGFCGGLTTWSAFAVQTHRLGPRPGAAYAVATLGLALAACALGFWVGAQA</sequence>
<proteinExistence type="inferred from homology"/>
<evidence type="ECO:0000256" key="3">
    <source>
        <dbReference type="ARBA" id="ARBA00022692"/>
    </source>
</evidence>
<keyword evidence="3 10" id="KW-0812">Transmembrane</keyword>
<name>A0ABT8FIV4_9ACTN</name>
<organism evidence="11 12">
    <name type="scientific">Nocardioides oceani</name>
    <dbReference type="NCBI Taxonomy" id="3058369"/>
    <lineage>
        <taxon>Bacteria</taxon>
        <taxon>Bacillati</taxon>
        <taxon>Actinomycetota</taxon>
        <taxon>Actinomycetes</taxon>
        <taxon>Propionibacteriales</taxon>
        <taxon>Nocardioidaceae</taxon>
        <taxon>Nocardioides</taxon>
    </lineage>
</organism>
<keyword evidence="10" id="KW-0406">Ion transport</keyword>
<evidence type="ECO:0000313" key="11">
    <source>
        <dbReference type="EMBL" id="MDN4174459.1"/>
    </source>
</evidence>